<protein>
    <recommendedName>
        <fullName evidence="12">Peptidase S39 domain-containing protein</fullName>
    </recommendedName>
</protein>
<dbReference type="Pfam" id="PF02122">
    <property type="entry name" value="Peptidase_S39"/>
    <property type="match status" value="1"/>
</dbReference>
<feature type="transmembrane region" description="Helical" evidence="11">
    <location>
        <begin position="257"/>
        <end position="280"/>
    </location>
</feature>
<sequence>MAYMQKPESSMGPWPLLLLAIICSFLLPSAGHTLGRSGTDPAVGCSLSQGETSSSADLPQFCADFGYMPPDLDWSYVKTVQGVREQPQYPSNHTGPFQTISGWTWPNWTCSPLQCHLQIYLPSWQVVRQDILHLLKVWDLLTIYQRCSELLTRTPGYILRFAGETLILVATLIEHVLVYWNLWLYSVLLYVVQALPGRFLLYMGALSIVSWVWPKKTASYLVQLTTTPLITIRYLNSTGIALISLCLAWTWNTLMTWSLMPWVMIVKVMRTLMIISRFFVRERGSKKKKVSSKSYKAKLKVARSVQRKKGSQKKTPVEERTIPGVQIKKLREDPPKGVILRCTDQFGDHVGYASAVKLEKGLTGIVLPIHVWADSVFITGPNGKMKMADFSALYECIPHDSLIMTSAVNGWGSKLGVRPRPLATIEAVKLKNYSLFTERDGKWLVQAAKLIAPAEGMFRVVSETAPGDSGLPLFDMKMNVVAVHRGTWPAEKFPENRAFAILPVPDLKTPSSPKFTGCETFSETESAYDMAEGFSDGEEVVVKTKGKAYKTFIGLNRVATLSETALREELSRGPIGVWADIEDDESAPKRSGNGPNRSTPVKQSHAKKTSPKVEESAAPSPAPVKEEGEKRRHLKRSEMTPEQRKADNLRRRKSKAAKKTPTPKKTQAKAPTLSQVAELVEKAVKAALTVRPRRSRVSSRVSTGGKNQGRKPQDSTRSDPAPSPSTSVLRKDSQDGGSVWLGPRRSFRPVQKSTAGQKQEPRRN</sequence>
<feature type="compositionally biased region" description="Basic residues" evidence="10">
    <location>
        <begin position="650"/>
        <end position="662"/>
    </location>
</feature>
<dbReference type="GO" id="GO:0004252">
    <property type="term" value="F:serine-type endopeptidase activity"/>
    <property type="evidence" value="ECO:0007669"/>
    <property type="project" value="InterPro"/>
</dbReference>
<keyword evidence="9 11" id="KW-0472">Membrane</keyword>
<feature type="region of interest" description="Disordered" evidence="10">
    <location>
        <begin position="583"/>
        <end position="764"/>
    </location>
</feature>
<dbReference type="KEGG" id="vg:27429656"/>
<keyword evidence="6" id="KW-0378">Hydrolase</keyword>
<keyword evidence="8 11" id="KW-1133">Transmembrane helix</keyword>
<dbReference type="PRINTS" id="PR00913">
    <property type="entry name" value="LVIRUSORF2"/>
</dbReference>
<keyword evidence="3 11" id="KW-0812">Transmembrane</keyword>
<evidence type="ECO:0000256" key="4">
    <source>
        <dbReference type="ARBA" id="ARBA00022729"/>
    </source>
</evidence>
<keyword evidence="5" id="KW-0688">Ribosomal frameshifting</keyword>
<evidence type="ECO:0000256" key="7">
    <source>
        <dbReference type="ARBA" id="ARBA00022825"/>
    </source>
</evidence>
<evidence type="ECO:0000256" key="8">
    <source>
        <dbReference type="ARBA" id="ARBA00022989"/>
    </source>
</evidence>
<dbReference type="RefSeq" id="YP_009249824.1">
    <property type="nucleotide sequence ID" value="NC_029993.1"/>
</dbReference>
<dbReference type="InterPro" id="IPR018019">
    <property type="entry name" value="Luteovirus_Orf2"/>
</dbReference>
<evidence type="ECO:0000256" key="11">
    <source>
        <dbReference type="SAM" id="Phobius"/>
    </source>
</evidence>
<feature type="compositionally biased region" description="Low complexity" evidence="10">
    <location>
        <begin position="663"/>
        <end position="678"/>
    </location>
</feature>
<name>A0A166J1Q3_9VIRU</name>
<accession>A0A166J1Q3</accession>
<organism evidence="13 14">
    <name type="scientific">Enamovirus AEV</name>
    <dbReference type="NCBI Taxonomy" id="1770265"/>
    <lineage>
        <taxon>Viruses</taxon>
        <taxon>Riboviria</taxon>
        <taxon>Orthornavirae</taxon>
        <taxon>Pisuviricota</taxon>
        <taxon>Pisoniviricetes</taxon>
        <taxon>Sobelivirales</taxon>
        <taxon>Solemoviridae</taxon>
        <taxon>Enamovirus</taxon>
    </lineage>
</organism>
<dbReference type="GO" id="GO:0075523">
    <property type="term" value="P:viral translational frameshifting"/>
    <property type="evidence" value="ECO:0007669"/>
    <property type="project" value="UniProtKB-KW"/>
</dbReference>
<dbReference type="GO" id="GO:0070008">
    <property type="term" value="F:serine-type exopeptidase activity"/>
    <property type="evidence" value="ECO:0007669"/>
    <property type="project" value="InterPro"/>
</dbReference>
<dbReference type="InterPro" id="IPR000382">
    <property type="entry name" value="Peptidase_S39B_luteovirus"/>
</dbReference>
<dbReference type="PROSITE" id="PS51868">
    <property type="entry name" value="PEPTIDASE_S39"/>
    <property type="match status" value="1"/>
</dbReference>
<evidence type="ECO:0000256" key="3">
    <source>
        <dbReference type="ARBA" id="ARBA00022692"/>
    </source>
</evidence>
<dbReference type="OrthoDB" id="29515at10239"/>
<dbReference type="EMBL" id="KU297983">
    <property type="protein sequence ID" value="ANA11695.1"/>
    <property type="molecule type" value="Genomic_RNA"/>
</dbReference>
<keyword evidence="7" id="KW-0720">Serine protease</keyword>
<feature type="transmembrane region" description="Helical" evidence="11">
    <location>
        <begin position="234"/>
        <end position="251"/>
    </location>
</feature>
<evidence type="ECO:0000256" key="10">
    <source>
        <dbReference type="SAM" id="MobiDB-lite"/>
    </source>
</evidence>
<evidence type="ECO:0000256" key="6">
    <source>
        <dbReference type="ARBA" id="ARBA00022801"/>
    </source>
</evidence>
<dbReference type="GO" id="GO:0006508">
    <property type="term" value="P:proteolysis"/>
    <property type="evidence" value="ECO:0007669"/>
    <property type="project" value="UniProtKB-KW"/>
</dbReference>
<proteinExistence type="predicted"/>
<keyword evidence="14" id="KW-1185">Reference proteome</keyword>
<evidence type="ECO:0000259" key="12">
    <source>
        <dbReference type="PROSITE" id="PS51868"/>
    </source>
</evidence>
<evidence type="ECO:0000256" key="9">
    <source>
        <dbReference type="ARBA" id="ARBA00023136"/>
    </source>
</evidence>
<evidence type="ECO:0000256" key="1">
    <source>
        <dbReference type="ARBA" id="ARBA00004141"/>
    </source>
</evidence>
<feature type="transmembrane region" description="Helical" evidence="11">
    <location>
        <begin position="182"/>
        <end position="213"/>
    </location>
</feature>
<keyword evidence="4" id="KW-0732">Signal</keyword>
<dbReference type="Proteomes" id="UP000232737">
    <property type="component" value="Segment"/>
</dbReference>
<evidence type="ECO:0000256" key="5">
    <source>
        <dbReference type="ARBA" id="ARBA00022758"/>
    </source>
</evidence>
<dbReference type="GO" id="GO:0016020">
    <property type="term" value="C:membrane"/>
    <property type="evidence" value="ECO:0007669"/>
    <property type="project" value="UniProtKB-SubCell"/>
</dbReference>
<reference evidence="14" key="1">
    <citation type="journal article" date="2016" name="Arch. Virol.">
        <title>Complete genome sequence of a new enamovirus from Argentina infecting alfalfa plants showing dwarfism symptoms.</title>
        <authorList>
            <person name="Bejerman N."/>
            <person name="Giolitti F."/>
            <person name="Trucco V."/>
            <person name="de Breuil S."/>
            <person name="Dietzgen R.G."/>
            <person name="Lenardon S."/>
        </authorList>
    </citation>
    <scope>NUCLEOTIDE SEQUENCE [LARGE SCALE GENOMIC DNA]</scope>
</reference>
<feature type="domain" description="Peptidase S39" evidence="12">
    <location>
        <begin position="322"/>
        <end position="519"/>
    </location>
</feature>
<evidence type="ECO:0000313" key="13">
    <source>
        <dbReference type="EMBL" id="ANA11695.1"/>
    </source>
</evidence>
<feature type="compositionally biased region" description="Basic and acidic residues" evidence="10">
    <location>
        <begin position="624"/>
        <end position="649"/>
    </location>
</feature>
<dbReference type="GeneID" id="27429656"/>
<comment type="subcellular location">
    <subcellularLocation>
        <location evidence="1">Membrane</location>
        <topology evidence="1">Multi-pass membrane protein</topology>
    </subcellularLocation>
</comment>
<evidence type="ECO:0000256" key="2">
    <source>
        <dbReference type="ARBA" id="ARBA00022670"/>
    </source>
</evidence>
<keyword evidence="2" id="KW-0645">Protease</keyword>
<feature type="compositionally biased region" description="Polar residues" evidence="10">
    <location>
        <begin position="593"/>
        <end position="602"/>
    </location>
</feature>
<evidence type="ECO:0000313" key="14">
    <source>
        <dbReference type="Proteomes" id="UP000232737"/>
    </source>
</evidence>